<feature type="signal peptide" evidence="1">
    <location>
        <begin position="1"/>
        <end position="22"/>
    </location>
</feature>
<keyword evidence="1" id="KW-0732">Signal</keyword>
<accession>A0ABS5K5Z0</accession>
<keyword evidence="3" id="KW-1185">Reference proteome</keyword>
<dbReference type="SUPFAM" id="SSF53474">
    <property type="entry name" value="alpha/beta-Hydrolases"/>
    <property type="match status" value="1"/>
</dbReference>
<reference evidence="2 3" key="1">
    <citation type="journal article" date="2014" name="Int. J. Syst. Evol. Microbiol.">
        <title>Carboxylicivirga gen. nov. in the family Marinilabiliaceae with two novel species, Carboxylicivirga mesophila sp. nov. and Carboxylicivirga taeanensis sp. nov., and reclassification of Cytophaga fermentans as Saccharicrinis fermentans gen. nov., comb. nov.</title>
        <authorList>
            <person name="Yang S.H."/>
            <person name="Seo H.S."/>
            <person name="Woo J.H."/>
            <person name="Oh H.M."/>
            <person name="Jang H."/>
            <person name="Lee J.H."/>
            <person name="Kim S.J."/>
            <person name="Kwon K.K."/>
        </authorList>
    </citation>
    <scope>NUCLEOTIDE SEQUENCE [LARGE SCALE GENOMIC DNA]</scope>
    <source>
        <strain evidence="2 3">JCM 18290</strain>
    </source>
</reference>
<feature type="chain" id="PRO_5046621984" description="Serine aminopeptidase S33 domain-containing protein" evidence="1">
    <location>
        <begin position="23"/>
        <end position="410"/>
    </location>
</feature>
<sequence>MKQVPLSIRKTAWLLITGAILAATLCYCSDETVLEVAEPEIRLKAFHGIPDYQDGQWYVYRDIINNDSIEVLIPPVWNGQFIVYAHGYVNPNLPIHLPDDIIGGMPLSQLITSANFGYASTSYSENGFAVKEGVIDVLYLGNQLKAHFKPHHIFLGGVSEGGLVAMKTLERNQKIFEAGLISCAPVGNFRMQLNYFGNFHVLFNYLYTDELLNYPGGSIDLGNPQGVPPLTMDYWSNGFLDAPLLWVISQEEWKLPLLFQLAGVPTDFIPNEEYMLLMLRELLRFNIMATNDMIERLGGVPFENTETWYQCDIPFNYEELNAQVQRIKGDKQAFHHMERLYETKGTPNVPVVLMHTMGDHVTPFWHFEQFMTKVAMQEGNHVIPFPVERYGHCNYELEEVLGAIQLMINQ</sequence>
<comment type="caution">
    <text evidence="2">The sequence shown here is derived from an EMBL/GenBank/DDBJ whole genome shotgun (WGS) entry which is preliminary data.</text>
</comment>
<evidence type="ECO:0000313" key="2">
    <source>
        <dbReference type="EMBL" id="MBS2210327.1"/>
    </source>
</evidence>
<name>A0ABS5K5Z0_9BACT</name>
<dbReference type="RefSeq" id="WP_212225226.1">
    <property type="nucleotide sequence ID" value="NZ_JAGUCN010000002.1"/>
</dbReference>
<dbReference type="Proteomes" id="UP000721861">
    <property type="component" value="Unassembled WGS sequence"/>
</dbReference>
<evidence type="ECO:0000256" key="1">
    <source>
        <dbReference type="SAM" id="SignalP"/>
    </source>
</evidence>
<proteinExistence type="predicted"/>
<gene>
    <name evidence="2" type="ORF">KEM09_02895</name>
</gene>
<organism evidence="2 3">
    <name type="scientific">Carboxylicivirga mesophila</name>
    <dbReference type="NCBI Taxonomy" id="1166478"/>
    <lineage>
        <taxon>Bacteria</taxon>
        <taxon>Pseudomonadati</taxon>
        <taxon>Bacteroidota</taxon>
        <taxon>Bacteroidia</taxon>
        <taxon>Marinilabiliales</taxon>
        <taxon>Marinilabiliaceae</taxon>
        <taxon>Carboxylicivirga</taxon>
    </lineage>
</organism>
<protein>
    <recommendedName>
        <fullName evidence="4">Serine aminopeptidase S33 domain-containing protein</fullName>
    </recommendedName>
</protein>
<dbReference type="Gene3D" id="3.40.50.1820">
    <property type="entry name" value="alpha/beta hydrolase"/>
    <property type="match status" value="1"/>
</dbReference>
<dbReference type="InterPro" id="IPR029058">
    <property type="entry name" value="AB_hydrolase_fold"/>
</dbReference>
<evidence type="ECO:0008006" key="4">
    <source>
        <dbReference type="Google" id="ProtNLM"/>
    </source>
</evidence>
<evidence type="ECO:0000313" key="3">
    <source>
        <dbReference type="Proteomes" id="UP000721861"/>
    </source>
</evidence>
<dbReference type="EMBL" id="JAGUCN010000002">
    <property type="protein sequence ID" value="MBS2210327.1"/>
    <property type="molecule type" value="Genomic_DNA"/>
</dbReference>